<dbReference type="GeneID" id="14904502"/>
<evidence type="ECO:0000259" key="1">
    <source>
        <dbReference type="PROSITE" id="PS50821"/>
    </source>
</evidence>
<feature type="domain" description="PAZ" evidence="1">
    <location>
        <begin position="1"/>
        <end position="63"/>
    </location>
</feature>
<accession>G0R285</accession>
<dbReference type="AlphaFoldDB" id="G0R285"/>
<dbReference type="SMART" id="SM00950">
    <property type="entry name" value="Piwi"/>
    <property type="match status" value="1"/>
</dbReference>
<dbReference type="STRING" id="857967.G0R285"/>
<dbReference type="EMBL" id="GL984247">
    <property type="protein sequence ID" value="EGR28410.1"/>
    <property type="molecule type" value="Genomic_DNA"/>
</dbReference>
<dbReference type="eggNOG" id="KOG1042">
    <property type="taxonomic scope" value="Eukaryota"/>
</dbReference>
<dbReference type="Gene3D" id="2.170.260.10">
    <property type="entry name" value="paz domain"/>
    <property type="match status" value="1"/>
</dbReference>
<dbReference type="Pfam" id="PF02170">
    <property type="entry name" value="PAZ"/>
    <property type="match status" value="1"/>
</dbReference>
<sequence>MNPLSTFKDKKENEIKYTDYYAQKYSINNITPNQPMIQCEEIKGKNKVPQLYYLIPSLCNVTGLTNQQRADFNLMKKLAEITKPKAGSRIQQATIFIKSLKKDAAQTMNDWNIDIQETPLSIKFKQLDPEAILMNKGQKQINILSANLDRDTQTVMYQQTPLNDWAFLYSDRDKQVFDNLLNMFQECLKFYQYPAKPPITIPIQSRNANDWINALAKAPDNVQMVILLLPGKKKQGQYYDDIKRFLINIKPIPSQVILTSTASNQKGLRTVVNKLLIQICAKTGGVPWAVSNMPFNNVPTMIVGIDVYHNIPGKKESIFAFVCTVDKDFSKYYSNSHNLPSGQEITQYLNGVFSIGLQEFKKDNGVYPFQIIIFRDGVGEGQFKTIIETEMAQIQQACKNLTKNQDIKYCMIIVNKRSTAKFYEVNESGIQSAQNTPQGSLIEDVVTRGKDDYFIVSQKAAQGTATPTHYHILYNNFISDIDKDNNIQVYLDFKRNLQILTFKMTFLYYNFSGAIKEPSPIRYAHVLSNFVGDRYNPRQGQNTLIQAHSKYESLRSLYFI</sequence>
<dbReference type="InterPro" id="IPR003165">
    <property type="entry name" value="Piwi"/>
</dbReference>
<feature type="domain" description="Piwi" evidence="2">
    <location>
        <begin position="224"/>
        <end position="536"/>
    </location>
</feature>
<dbReference type="SUPFAM" id="SSF53098">
    <property type="entry name" value="Ribonuclease H-like"/>
    <property type="match status" value="1"/>
</dbReference>
<dbReference type="OrthoDB" id="445936at2759"/>
<dbReference type="Gene3D" id="3.30.420.10">
    <property type="entry name" value="Ribonuclease H-like superfamily/Ribonuclease H"/>
    <property type="match status" value="1"/>
</dbReference>
<dbReference type="RefSeq" id="XP_004029646.1">
    <property type="nucleotide sequence ID" value="XM_004029598.1"/>
</dbReference>
<organism evidence="3 4">
    <name type="scientific">Ichthyophthirius multifiliis</name>
    <name type="common">White spot disease agent</name>
    <name type="synonym">Ich</name>
    <dbReference type="NCBI Taxonomy" id="5932"/>
    <lineage>
        <taxon>Eukaryota</taxon>
        <taxon>Sar</taxon>
        <taxon>Alveolata</taxon>
        <taxon>Ciliophora</taxon>
        <taxon>Intramacronucleata</taxon>
        <taxon>Oligohymenophorea</taxon>
        <taxon>Hymenostomatida</taxon>
        <taxon>Ophryoglenina</taxon>
        <taxon>Ichthyophthirius</taxon>
    </lineage>
</organism>
<dbReference type="GO" id="GO:0003723">
    <property type="term" value="F:RNA binding"/>
    <property type="evidence" value="ECO:0007669"/>
    <property type="project" value="InterPro"/>
</dbReference>
<dbReference type="SUPFAM" id="SSF101690">
    <property type="entry name" value="PAZ domain"/>
    <property type="match status" value="1"/>
</dbReference>
<name>G0R285_ICHMU</name>
<dbReference type="PROSITE" id="PS50822">
    <property type="entry name" value="PIWI"/>
    <property type="match status" value="1"/>
</dbReference>
<proteinExistence type="predicted"/>
<dbReference type="InterPro" id="IPR036085">
    <property type="entry name" value="PAZ_dom_sf"/>
</dbReference>
<dbReference type="InterPro" id="IPR003100">
    <property type="entry name" value="PAZ_dom"/>
</dbReference>
<protein>
    <submittedName>
        <fullName evidence="3">Paz and PIWI domain protein</fullName>
    </submittedName>
</protein>
<gene>
    <name evidence="3" type="ORF">IMG5_175960</name>
</gene>
<keyword evidence="4" id="KW-1185">Reference proteome</keyword>
<dbReference type="OMA" id="EGGLKLC"/>
<dbReference type="InParanoid" id="G0R285"/>
<dbReference type="InterPro" id="IPR012337">
    <property type="entry name" value="RNaseH-like_sf"/>
</dbReference>
<reference evidence="3 4" key="1">
    <citation type="submission" date="2011-07" db="EMBL/GenBank/DDBJ databases">
        <authorList>
            <person name="Coyne R."/>
            <person name="Brami D."/>
            <person name="Johnson J."/>
            <person name="Hostetler J."/>
            <person name="Hannick L."/>
            <person name="Clark T."/>
            <person name="Cassidy-Hanley D."/>
            <person name="Inman J."/>
        </authorList>
    </citation>
    <scope>NUCLEOTIDE SEQUENCE [LARGE SCALE GENOMIC DNA]</scope>
    <source>
        <strain evidence="3 4">G5</strain>
    </source>
</reference>
<evidence type="ECO:0000313" key="4">
    <source>
        <dbReference type="Proteomes" id="UP000008983"/>
    </source>
</evidence>
<dbReference type="CDD" id="cd04658">
    <property type="entry name" value="Piwi_piwi-like_Euk"/>
    <property type="match status" value="1"/>
</dbReference>
<dbReference type="Proteomes" id="UP000008983">
    <property type="component" value="Unassembled WGS sequence"/>
</dbReference>
<dbReference type="PROSITE" id="PS50821">
    <property type="entry name" value="PAZ"/>
    <property type="match status" value="1"/>
</dbReference>
<dbReference type="Gene3D" id="3.40.50.2300">
    <property type="match status" value="1"/>
</dbReference>
<dbReference type="Pfam" id="PF02171">
    <property type="entry name" value="Piwi"/>
    <property type="match status" value="1"/>
</dbReference>
<evidence type="ECO:0000313" key="3">
    <source>
        <dbReference type="EMBL" id="EGR28410.1"/>
    </source>
</evidence>
<evidence type="ECO:0000259" key="2">
    <source>
        <dbReference type="PROSITE" id="PS50822"/>
    </source>
</evidence>
<dbReference type="PANTHER" id="PTHR22891">
    <property type="entry name" value="EUKARYOTIC TRANSLATION INITIATION FACTOR 2C"/>
    <property type="match status" value="1"/>
</dbReference>
<dbReference type="InterPro" id="IPR036397">
    <property type="entry name" value="RNaseH_sf"/>
</dbReference>